<protein>
    <recommendedName>
        <fullName evidence="1">CS domain-containing protein</fullName>
    </recommendedName>
</protein>
<dbReference type="Proteomes" id="UP000093000">
    <property type="component" value="Unassembled WGS sequence"/>
</dbReference>
<feature type="domain" description="CS" evidence="1">
    <location>
        <begin position="19"/>
        <end position="104"/>
    </location>
</feature>
<keyword evidence="3" id="KW-1185">Reference proteome</keyword>
<dbReference type="EMBL" id="LUGH01000066">
    <property type="protein sequence ID" value="OBZ90040.1"/>
    <property type="molecule type" value="Genomic_DNA"/>
</dbReference>
<reference evidence="2 3" key="1">
    <citation type="submission" date="2016-03" db="EMBL/GenBank/DDBJ databases">
        <title>Choanephora cucurbitarum.</title>
        <authorList>
            <person name="Min B."/>
            <person name="Park H."/>
            <person name="Park J.-H."/>
            <person name="Shin H.-D."/>
            <person name="Choi I.-G."/>
        </authorList>
    </citation>
    <scope>NUCLEOTIDE SEQUENCE [LARGE SCALE GENOMIC DNA]</scope>
    <source>
        <strain evidence="2 3">KUS-F28377</strain>
    </source>
</reference>
<dbReference type="SUPFAM" id="SSF49764">
    <property type="entry name" value="HSP20-like chaperones"/>
    <property type="match status" value="1"/>
</dbReference>
<dbReference type="CDD" id="cd06463">
    <property type="entry name" value="p23_like"/>
    <property type="match status" value="1"/>
</dbReference>
<name>A0A1C7NM20_9FUNG</name>
<dbReference type="PROSITE" id="PS51203">
    <property type="entry name" value="CS"/>
    <property type="match status" value="1"/>
</dbReference>
<evidence type="ECO:0000313" key="2">
    <source>
        <dbReference type="EMBL" id="OBZ90040.1"/>
    </source>
</evidence>
<evidence type="ECO:0000259" key="1">
    <source>
        <dbReference type="PROSITE" id="PS51203"/>
    </source>
</evidence>
<dbReference type="InterPro" id="IPR007052">
    <property type="entry name" value="CS_dom"/>
</dbReference>
<evidence type="ECO:0000313" key="3">
    <source>
        <dbReference type="Proteomes" id="UP000093000"/>
    </source>
</evidence>
<dbReference type="InterPro" id="IPR008978">
    <property type="entry name" value="HSP20-like_chaperone"/>
</dbReference>
<comment type="caution">
    <text evidence="2">The sequence shown here is derived from an EMBL/GenBank/DDBJ whole genome shotgun (WGS) entry which is preliminary data.</text>
</comment>
<dbReference type="InParanoid" id="A0A1C7NM20"/>
<organism evidence="2 3">
    <name type="scientific">Choanephora cucurbitarum</name>
    <dbReference type="NCBI Taxonomy" id="101091"/>
    <lineage>
        <taxon>Eukaryota</taxon>
        <taxon>Fungi</taxon>
        <taxon>Fungi incertae sedis</taxon>
        <taxon>Mucoromycota</taxon>
        <taxon>Mucoromycotina</taxon>
        <taxon>Mucoromycetes</taxon>
        <taxon>Mucorales</taxon>
        <taxon>Mucorineae</taxon>
        <taxon>Choanephoraceae</taxon>
        <taxon>Choanephoroideae</taxon>
        <taxon>Choanephora</taxon>
    </lineage>
</organism>
<accession>A0A1C7NM20</accession>
<dbReference type="OrthoDB" id="2233034at2759"/>
<gene>
    <name evidence="2" type="ORF">A0J61_01910</name>
</gene>
<sequence length="157" mass="17900">MLAKSNTKLHLHTMEPTLHIPSTILWTQTLDSITLQIYRQHVEISLSQRCLKLSNKLKSVTLPLFGPVHINEHDIEHIANSGLIDSTITLRLIKEQPSLWPHLLMRQTDEELQRYLSEASLSIEISYRSSSSPSPTFYDTVDFETIINGHGEKTGLE</sequence>
<proteinExistence type="predicted"/>
<dbReference type="AlphaFoldDB" id="A0A1C7NM20"/>